<gene>
    <name evidence="3" type="ORF">EDB81DRAFT_945269</name>
</gene>
<dbReference type="Pfam" id="PF00023">
    <property type="entry name" value="Ank"/>
    <property type="match status" value="1"/>
</dbReference>
<dbReference type="EMBL" id="JAGMUV010000005">
    <property type="protein sequence ID" value="KAH7156879.1"/>
    <property type="molecule type" value="Genomic_DNA"/>
</dbReference>
<dbReference type="Proteomes" id="UP000738349">
    <property type="component" value="Unassembled WGS sequence"/>
</dbReference>
<dbReference type="Pfam" id="PF12937">
    <property type="entry name" value="F-box-like"/>
    <property type="match status" value="1"/>
</dbReference>
<dbReference type="AlphaFoldDB" id="A0A9P9FA00"/>
<evidence type="ECO:0000313" key="4">
    <source>
        <dbReference type="Proteomes" id="UP000738349"/>
    </source>
</evidence>
<dbReference type="InterPro" id="IPR036770">
    <property type="entry name" value="Ankyrin_rpt-contain_sf"/>
</dbReference>
<dbReference type="PROSITE" id="PS50181">
    <property type="entry name" value="FBOX"/>
    <property type="match status" value="1"/>
</dbReference>
<protein>
    <recommendedName>
        <fullName evidence="2">F-box domain-containing protein</fullName>
    </recommendedName>
</protein>
<feature type="repeat" description="ANK" evidence="1">
    <location>
        <begin position="290"/>
        <end position="322"/>
    </location>
</feature>
<comment type="caution">
    <text evidence="3">The sequence shown here is derived from an EMBL/GenBank/DDBJ whole genome shotgun (WGS) entry which is preliminary data.</text>
</comment>
<dbReference type="InterPro" id="IPR002110">
    <property type="entry name" value="Ankyrin_rpt"/>
</dbReference>
<dbReference type="OrthoDB" id="5102899at2759"/>
<keyword evidence="4" id="KW-1185">Reference proteome</keyword>
<organism evidence="3 4">
    <name type="scientific">Dactylonectria macrodidyma</name>
    <dbReference type="NCBI Taxonomy" id="307937"/>
    <lineage>
        <taxon>Eukaryota</taxon>
        <taxon>Fungi</taxon>
        <taxon>Dikarya</taxon>
        <taxon>Ascomycota</taxon>
        <taxon>Pezizomycotina</taxon>
        <taxon>Sordariomycetes</taxon>
        <taxon>Hypocreomycetidae</taxon>
        <taxon>Hypocreales</taxon>
        <taxon>Nectriaceae</taxon>
        <taxon>Dactylonectria</taxon>
    </lineage>
</organism>
<dbReference type="PROSITE" id="PS50088">
    <property type="entry name" value="ANK_REPEAT"/>
    <property type="match status" value="1"/>
</dbReference>
<proteinExistence type="predicted"/>
<name>A0A9P9FA00_9HYPO</name>
<keyword evidence="1" id="KW-0040">ANK repeat</keyword>
<sequence length="645" mass="72108">MSAETDVVMEDCDTKQNPLLANKPSLTSMPTEVLVRICMHLDQDELVKAARVCSKISECAVRILFKREVNGKNGFRALSWATLHASDKVGAEIIRKYHHFKGNVNKVFGYCNSFCTALHLAAATDKLLTVMTLLKLGANPRYLARGLHFLMRTVWKCFYLVPHDKFTKAFPEGATCNGALNMEWLPLLIPIMMNYHRIVRVLLAYGAPGFLVIARKSYILEGPRRQSDHTGNIAFDDPMNGLVLPHDPPREMVALTAFHFAVPWGLEPEPLVQQMQMGFPDLIHHRSPGRGFTPMHVAAYTGDPIRVEHLAELGCSATNLDLWGLSPMYVAIERAMISRDSSLRRNFSGVISSLTSRGAHVSQDGSARPILVGASDAMRHSWKFNHRYIKETFDSLMKQGASTHGHDIHGETLAKSLARSVKALSESASFAKFAFGIIEEIGPDPVIAPVGQRLPESLIGIAMRTKNAHWFKSRYDIFAHHGQDLTGHIIRQGFHQCLSDENIPHFKALREHFDIPGGAEMLLWEYLDLTSNNLGKLASSLALEPGFNSNYRGPRGQGFLHLIISKLPSQGSIPEEDMLRLTKVAEKNARLFLKSGTSVWLRNNDNCRAFDLLLLFPGPEFLALRGIFDRVKARTIDSEDPPIWH</sequence>
<dbReference type="CDD" id="cd09917">
    <property type="entry name" value="F-box_SF"/>
    <property type="match status" value="1"/>
</dbReference>
<dbReference type="SUPFAM" id="SSF81383">
    <property type="entry name" value="F-box domain"/>
    <property type="match status" value="1"/>
</dbReference>
<feature type="domain" description="F-box" evidence="2">
    <location>
        <begin position="23"/>
        <end position="78"/>
    </location>
</feature>
<dbReference type="InterPro" id="IPR036047">
    <property type="entry name" value="F-box-like_dom_sf"/>
</dbReference>
<evidence type="ECO:0000313" key="3">
    <source>
        <dbReference type="EMBL" id="KAH7156879.1"/>
    </source>
</evidence>
<dbReference type="InterPro" id="IPR001810">
    <property type="entry name" value="F-box_dom"/>
</dbReference>
<dbReference type="SMART" id="SM00248">
    <property type="entry name" value="ANK"/>
    <property type="match status" value="3"/>
</dbReference>
<evidence type="ECO:0000259" key="2">
    <source>
        <dbReference type="PROSITE" id="PS50181"/>
    </source>
</evidence>
<dbReference type="Gene3D" id="1.25.40.20">
    <property type="entry name" value="Ankyrin repeat-containing domain"/>
    <property type="match status" value="2"/>
</dbReference>
<reference evidence="3" key="1">
    <citation type="journal article" date="2021" name="Nat. Commun.">
        <title>Genetic determinants of endophytism in the Arabidopsis root mycobiome.</title>
        <authorList>
            <person name="Mesny F."/>
            <person name="Miyauchi S."/>
            <person name="Thiergart T."/>
            <person name="Pickel B."/>
            <person name="Atanasova L."/>
            <person name="Karlsson M."/>
            <person name="Huettel B."/>
            <person name="Barry K.W."/>
            <person name="Haridas S."/>
            <person name="Chen C."/>
            <person name="Bauer D."/>
            <person name="Andreopoulos W."/>
            <person name="Pangilinan J."/>
            <person name="LaButti K."/>
            <person name="Riley R."/>
            <person name="Lipzen A."/>
            <person name="Clum A."/>
            <person name="Drula E."/>
            <person name="Henrissat B."/>
            <person name="Kohler A."/>
            <person name="Grigoriev I.V."/>
            <person name="Martin F.M."/>
            <person name="Hacquard S."/>
        </authorList>
    </citation>
    <scope>NUCLEOTIDE SEQUENCE</scope>
    <source>
        <strain evidence="3">MPI-CAGE-AT-0147</strain>
    </source>
</reference>
<accession>A0A9P9FA00</accession>
<dbReference type="SUPFAM" id="SSF48403">
    <property type="entry name" value="Ankyrin repeat"/>
    <property type="match status" value="1"/>
</dbReference>
<evidence type="ECO:0000256" key="1">
    <source>
        <dbReference type="PROSITE-ProRule" id="PRU00023"/>
    </source>
</evidence>